<evidence type="ECO:0000313" key="1">
    <source>
        <dbReference type="EMBL" id="MPC13155.1"/>
    </source>
</evidence>
<dbReference type="Proteomes" id="UP000324222">
    <property type="component" value="Unassembled WGS sequence"/>
</dbReference>
<organism evidence="1 2">
    <name type="scientific">Portunus trituberculatus</name>
    <name type="common">Swimming crab</name>
    <name type="synonym">Neptunus trituberculatus</name>
    <dbReference type="NCBI Taxonomy" id="210409"/>
    <lineage>
        <taxon>Eukaryota</taxon>
        <taxon>Metazoa</taxon>
        <taxon>Ecdysozoa</taxon>
        <taxon>Arthropoda</taxon>
        <taxon>Crustacea</taxon>
        <taxon>Multicrustacea</taxon>
        <taxon>Malacostraca</taxon>
        <taxon>Eumalacostraca</taxon>
        <taxon>Eucarida</taxon>
        <taxon>Decapoda</taxon>
        <taxon>Pleocyemata</taxon>
        <taxon>Brachyura</taxon>
        <taxon>Eubrachyura</taxon>
        <taxon>Portunoidea</taxon>
        <taxon>Portunidae</taxon>
        <taxon>Portuninae</taxon>
        <taxon>Portunus</taxon>
    </lineage>
</organism>
<gene>
    <name evidence="1" type="primary">PHB2</name>
    <name evidence="1" type="ORF">E2C01_005876</name>
</gene>
<sequence>MADKLNDLLGRLGKGPRGMGTGLKLLAAAGAAVYGISQSMYTGGEWQPGSETLLHQLVALCRASVL</sequence>
<name>A0A5B7CVK8_PORTR</name>
<evidence type="ECO:0000313" key="2">
    <source>
        <dbReference type="Proteomes" id="UP000324222"/>
    </source>
</evidence>
<comment type="caution">
    <text evidence="1">The sequence shown here is derived from an EMBL/GenBank/DDBJ whole genome shotgun (WGS) entry which is preliminary data.</text>
</comment>
<dbReference type="AlphaFoldDB" id="A0A5B7CVK8"/>
<protein>
    <submittedName>
        <fullName evidence="1">Prohibitin-2</fullName>
    </submittedName>
</protein>
<dbReference type="EMBL" id="VSRR010000261">
    <property type="protein sequence ID" value="MPC13155.1"/>
    <property type="molecule type" value="Genomic_DNA"/>
</dbReference>
<dbReference type="OrthoDB" id="275637at2759"/>
<accession>A0A5B7CVK8</accession>
<proteinExistence type="predicted"/>
<reference evidence="1 2" key="1">
    <citation type="submission" date="2019-05" db="EMBL/GenBank/DDBJ databases">
        <title>Another draft genome of Portunus trituberculatus and its Hox gene families provides insights of decapod evolution.</title>
        <authorList>
            <person name="Jeong J.-H."/>
            <person name="Song I."/>
            <person name="Kim S."/>
            <person name="Choi T."/>
            <person name="Kim D."/>
            <person name="Ryu S."/>
            <person name="Kim W."/>
        </authorList>
    </citation>
    <scope>NUCLEOTIDE SEQUENCE [LARGE SCALE GENOMIC DNA]</scope>
    <source>
        <tissue evidence="1">Muscle</tissue>
    </source>
</reference>
<keyword evidence="2" id="KW-1185">Reference proteome</keyword>